<keyword evidence="1" id="KW-1133">Transmembrane helix</keyword>
<name>A0A5N6USK2_ASPTM</name>
<sequence>MLRSVKPYTELTRPSIGGWVLNLVFWGAVGSFCGLELISLRLGSHFCYNMLAVGYIIQRLFSVVFVT</sequence>
<feature type="transmembrane region" description="Helical" evidence="1">
    <location>
        <begin position="20"/>
        <end position="39"/>
    </location>
</feature>
<evidence type="ECO:0000313" key="3">
    <source>
        <dbReference type="Proteomes" id="UP000326950"/>
    </source>
</evidence>
<evidence type="ECO:0000313" key="2">
    <source>
        <dbReference type="EMBL" id="KAE8161616.1"/>
    </source>
</evidence>
<evidence type="ECO:0000256" key="1">
    <source>
        <dbReference type="SAM" id="Phobius"/>
    </source>
</evidence>
<dbReference type="EMBL" id="ML738639">
    <property type="protein sequence ID" value="KAE8161616.1"/>
    <property type="molecule type" value="Genomic_DNA"/>
</dbReference>
<dbReference type="Proteomes" id="UP000326950">
    <property type="component" value="Unassembled WGS sequence"/>
</dbReference>
<feature type="transmembrane region" description="Helical" evidence="1">
    <location>
        <begin position="46"/>
        <end position="66"/>
    </location>
</feature>
<dbReference type="AlphaFoldDB" id="A0A5N6USK2"/>
<keyword evidence="1" id="KW-0812">Transmembrane</keyword>
<reference evidence="2 3" key="1">
    <citation type="submission" date="2019-04" db="EMBL/GenBank/DDBJ databases">
        <title>Friends and foes A comparative genomics study of 23 Aspergillus species from section Flavi.</title>
        <authorList>
            <consortium name="DOE Joint Genome Institute"/>
            <person name="Kjaerbolling I."/>
            <person name="Vesth T."/>
            <person name="Frisvad J.C."/>
            <person name="Nybo J.L."/>
            <person name="Theobald S."/>
            <person name="Kildgaard S."/>
            <person name="Isbrandt T."/>
            <person name="Kuo A."/>
            <person name="Sato A."/>
            <person name="Lyhne E.K."/>
            <person name="Kogle M.E."/>
            <person name="Wiebenga A."/>
            <person name="Kun R.S."/>
            <person name="Lubbers R.J."/>
            <person name="Makela M.R."/>
            <person name="Barry K."/>
            <person name="Chovatia M."/>
            <person name="Clum A."/>
            <person name="Daum C."/>
            <person name="Haridas S."/>
            <person name="He G."/>
            <person name="LaButti K."/>
            <person name="Lipzen A."/>
            <person name="Mondo S."/>
            <person name="Riley R."/>
            <person name="Salamov A."/>
            <person name="Simmons B.A."/>
            <person name="Magnuson J.K."/>
            <person name="Henrissat B."/>
            <person name="Mortensen U.H."/>
            <person name="Larsen T.O."/>
            <person name="Devries R.P."/>
            <person name="Grigoriev I.V."/>
            <person name="Machida M."/>
            <person name="Baker S.E."/>
            <person name="Andersen M.R."/>
        </authorList>
    </citation>
    <scope>NUCLEOTIDE SEQUENCE [LARGE SCALE GENOMIC DNA]</scope>
    <source>
        <strain evidence="2 3">CBS 117626</strain>
    </source>
</reference>
<accession>A0A5N6USK2</accession>
<keyword evidence="1" id="KW-0472">Membrane</keyword>
<gene>
    <name evidence="2" type="ORF">BDV40DRAFT_267176</name>
</gene>
<organism evidence="2 3">
    <name type="scientific">Aspergillus tamarii</name>
    <dbReference type="NCBI Taxonomy" id="41984"/>
    <lineage>
        <taxon>Eukaryota</taxon>
        <taxon>Fungi</taxon>
        <taxon>Dikarya</taxon>
        <taxon>Ascomycota</taxon>
        <taxon>Pezizomycotina</taxon>
        <taxon>Eurotiomycetes</taxon>
        <taxon>Eurotiomycetidae</taxon>
        <taxon>Eurotiales</taxon>
        <taxon>Aspergillaceae</taxon>
        <taxon>Aspergillus</taxon>
        <taxon>Aspergillus subgen. Circumdati</taxon>
    </lineage>
</organism>
<protein>
    <submittedName>
        <fullName evidence="2">Uncharacterized protein</fullName>
    </submittedName>
</protein>
<proteinExistence type="predicted"/>
<keyword evidence="3" id="KW-1185">Reference proteome</keyword>